<organism evidence="1 2">
    <name type="scientific">Exocentrus adspersus</name>
    <dbReference type="NCBI Taxonomy" id="1586481"/>
    <lineage>
        <taxon>Eukaryota</taxon>
        <taxon>Metazoa</taxon>
        <taxon>Ecdysozoa</taxon>
        <taxon>Arthropoda</taxon>
        <taxon>Hexapoda</taxon>
        <taxon>Insecta</taxon>
        <taxon>Pterygota</taxon>
        <taxon>Neoptera</taxon>
        <taxon>Endopterygota</taxon>
        <taxon>Coleoptera</taxon>
        <taxon>Polyphaga</taxon>
        <taxon>Cucujiformia</taxon>
        <taxon>Chrysomeloidea</taxon>
        <taxon>Cerambycidae</taxon>
        <taxon>Lamiinae</taxon>
        <taxon>Acanthocinini</taxon>
        <taxon>Exocentrus</taxon>
    </lineage>
</organism>
<dbReference type="PANTHER" id="PTHR21771">
    <property type="entry name" value="MITOCHONDRIA-EATING PROTEIN-RELATED"/>
    <property type="match status" value="1"/>
</dbReference>
<dbReference type="EMBL" id="JANEYG010000030">
    <property type="protein sequence ID" value="KAJ8917874.1"/>
    <property type="molecule type" value="Genomic_DNA"/>
</dbReference>
<reference evidence="1 2" key="1">
    <citation type="journal article" date="2023" name="Insect Mol. Biol.">
        <title>Genome sequencing provides insights into the evolution of gene families encoding plant cell wall-degrading enzymes in longhorned beetles.</title>
        <authorList>
            <person name="Shin N.R."/>
            <person name="Okamura Y."/>
            <person name="Kirsch R."/>
            <person name="Pauchet Y."/>
        </authorList>
    </citation>
    <scope>NUCLEOTIDE SEQUENCE [LARGE SCALE GENOMIC DNA]</scope>
    <source>
        <strain evidence="1">EAD_L_NR</strain>
    </source>
</reference>
<dbReference type="PANTHER" id="PTHR21771:SF1">
    <property type="entry name" value="MITOCHONDRIA-EATING PROTEIN"/>
    <property type="match status" value="1"/>
</dbReference>
<dbReference type="Proteomes" id="UP001159042">
    <property type="component" value="Unassembled WGS sequence"/>
</dbReference>
<evidence type="ECO:0000313" key="2">
    <source>
        <dbReference type="Proteomes" id="UP001159042"/>
    </source>
</evidence>
<dbReference type="GO" id="GO:0035694">
    <property type="term" value="P:mitochondrial protein catabolic process"/>
    <property type="evidence" value="ECO:0007669"/>
    <property type="project" value="InterPro"/>
</dbReference>
<name>A0AAV8VUJ1_9CUCU</name>
<keyword evidence="2" id="KW-1185">Reference proteome</keyword>
<accession>A0AAV8VUJ1</accession>
<dbReference type="GO" id="GO:0005741">
    <property type="term" value="C:mitochondrial outer membrane"/>
    <property type="evidence" value="ECO:0007669"/>
    <property type="project" value="InterPro"/>
</dbReference>
<comment type="caution">
    <text evidence="1">The sequence shown here is derived from an EMBL/GenBank/DDBJ whole genome shotgun (WGS) entry which is preliminary data.</text>
</comment>
<protein>
    <submittedName>
        <fullName evidence="1">Uncharacterized protein</fullName>
    </submittedName>
</protein>
<gene>
    <name evidence="1" type="ORF">NQ315_010787</name>
</gene>
<proteinExistence type="predicted"/>
<evidence type="ECO:0000313" key="1">
    <source>
        <dbReference type="EMBL" id="KAJ8917874.1"/>
    </source>
</evidence>
<dbReference type="InterPro" id="IPR026169">
    <property type="entry name" value="MIEAP"/>
</dbReference>
<sequence length="250" mass="27702">MSDTKCSLIASGQRPTINAEQVVWQLVRLFASHDDPTLKTKVGRLAKTLSEYQPDFKRMVSAKKKALEQAVQGLGCHGLTPDVSGLTHLHVAIKTELQRHVEAYKSALHRLEELGLAASDNKKPVDASHQRLLSLRLPEVQQRLIDNKTVLTILDKPALKQLGPLIETLATRVQSDKEALFCISQLKRLQPIEEDKPVATVLMSFSRGCGALLELMHAAESPCNSDTGYHSETETEQELGIEACYTTHTF</sequence>
<dbReference type="AlphaFoldDB" id="A0AAV8VUJ1"/>
<dbReference type="GO" id="GO:0035695">
    <property type="term" value="P:mitophagy by internal vacuole formation"/>
    <property type="evidence" value="ECO:0007669"/>
    <property type="project" value="TreeGrafter"/>
</dbReference>